<sequence>MLIKSKKYIQKPVRFSYRFLLLGVMLSLGLMAFKKHAFHTSITEMRYNAKEKSFEISLRVFKDDLETVLTKENQGKKIVLDKTEKFDPQIDKYIQKHFVWFNARNQRVSYHYLGKEQEGDAMWLYIEMPAQEPINGSKLQNDVLMDEFDDQTNVVNLFYQSEKKSFIFNQKNKVFGVGF</sequence>
<evidence type="ECO:0000313" key="2">
    <source>
        <dbReference type="Proteomes" id="UP001236507"/>
    </source>
</evidence>
<reference evidence="1 2" key="1">
    <citation type="submission" date="2023-05" db="EMBL/GenBank/DDBJ databases">
        <title>Novel species of genus Flectobacillus isolated from stream in China.</title>
        <authorList>
            <person name="Lu H."/>
        </authorList>
    </citation>
    <scope>NUCLEOTIDE SEQUENCE [LARGE SCALE GENOMIC DNA]</scope>
    <source>
        <strain evidence="1 2">KCTC 42575</strain>
    </source>
</reference>
<name>A0ABT6YAG0_9BACT</name>
<accession>A0ABT6YAG0</accession>
<dbReference type="InterPro" id="IPR046525">
    <property type="entry name" value="DUF6702"/>
</dbReference>
<gene>
    <name evidence="1" type="ORF">QM524_15230</name>
</gene>
<dbReference type="RefSeq" id="WP_283345234.1">
    <property type="nucleotide sequence ID" value="NZ_JASHIF010000011.1"/>
</dbReference>
<protein>
    <submittedName>
        <fullName evidence="1">Uncharacterized protein</fullName>
    </submittedName>
</protein>
<organism evidence="1 2">
    <name type="scientific">Flectobacillus roseus</name>
    <dbReference type="NCBI Taxonomy" id="502259"/>
    <lineage>
        <taxon>Bacteria</taxon>
        <taxon>Pseudomonadati</taxon>
        <taxon>Bacteroidota</taxon>
        <taxon>Cytophagia</taxon>
        <taxon>Cytophagales</taxon>
        <taxon>Flectobacillaceae</taxon>
        <taxon>Flectobacillus</taxon>
    </lineage>
</organism>
<dbReference type="EMBL" id="JASHIF010000011">
    <property type="protein sequence ID" value="MDI9860566.1"/>
    <property type="molecule type" value="Genomic_DNA"/>
</dbReference>
<dbReference type="Pfam" id="PF20420">
    <property type="entry name" value="DUF6702"/>
    <property type="match status" value="1"/>
</dbReference>
<proteinExistence type="predicted"/>
<dbReference type="Proteomes" id="UP001236507">
    <property type="component" value="Unassembled WGS sequence"/>
</dbReference>
<evidence type="ECO:0000313" key="1">
    <source>
        <dbReference type="EMBL" id="MDI9860566.1"/>
    </source>
</evidence>
<keyword evidence="2" id="KW-1185">Reference proteome</keyword>
<comment type="caution">
    <text evidence="1">The sequence shown here is derived from an EMBL/GenBank/DDBJ whole genome shotgun (WGS) entry which is preliminary data.</text>
</comment>